<gene>
    <name evidence="2" type="ORF">WN944_018763</name>
</gene>
<reference evidence="2 3" key="1">
    <citation type="submission" date="2024-05" db="EMBL/GenBank/DDBJ databases">
        <title>Haplotype-resolved chromosome-level genome assembly of Huyou (Citrus changshanensis).</title>
        <authorList>
            <person name="Miao C."/>
            <person name="Chen W."/>
            <person name="Wu Y."/>
            <person name="Wang L."/>
            <person name="Zhao S."/>
            <person name="Grierson D."/>
            <person name="Xu C."/>
            <person name="Chen K."/>
        </authorList>
    </citation>
    <scope>NUCLEOTIDE SEQUENCE [LARGE SCALE GENOMIC DNA]</scope>
    <source>
        <strain evidence="2">01-14</strain>
        <tissue evidence="2">Leaf</tissue>
    </source>
</reference>
<protein>
    <submittedName>
        <fullName evidence="2">Uncharacterized protein</fullName>
    </submittedName>
</protein>
<proteinExistence type="predicted"/>
<sequence>MATLKPEKKPAKKKPVGSVSSHEIQQKANNHVEGDPDGREIGLLKGDQGHYQFTSS</sequence>
<dbReference type="AlphaFoldDB" id="A0AAP0QFQ7"/>
<evidence type="ECO:0000313" key="3">
    <source>
        <dbReference type="Proteomes" id="UP001428341"/>
    </source>
</evidence>
<dbReference type="EMBL" id="JBCGBO010000007">
    <property type="protein sequence ID" value="KAK9187369.1"/>
    <property type="molecule type" value="Genomic_DNA"/>
</dbReference>
<evidence type="ECO:0000256" key="1">
    <source>
        <dbReference type="SAM" id="MobiDB-lite"/>
    </source>
</evidence>
<keyword evidence="3" id="KW-1185">Reference proteome</keyword>
<feature type="compositionally biased region" description="Polar residues" evidence="1">
    <location>
        <begin position="18"/>
        <end position="29"/>
    </location>
</feature>
<feature type="region of interest" description="Disordered" evidence="1">
    <location>
        <begin position="1"/>
        <end position="56"/>
    </location>
</feature>
<comment type="caution">
    <text evidence="2">The sequence shown here is derived from an EMBL/GenBank/DDBJ whole genome shotgun (WGS) entry which is preliminary data.</text>
</comment>
<dbReference type="Proteomes" id="UP001428341">
    <property type="component" value="Unassembled WGS sequence"/>
</dbReference>
<name>A0AAP0QFQ7_9ROSI</name>
<organism evidence="2 3">
    <name type="scientific">Citrus x changshan-huyou</name>
    <dbReference type="NCBI Taxonomy" id="2935761"/>
    <lineage>
        <taxon>Eukaryota</taxon>
        <taxon>Viridiplantae</taxon>
        <taxon>Streptophyta</taxon>
        <taxon>Embryophyta</taxon>
        <taxon>Tracheophyta</taxon>
        <taxon>Spermatophyta</taxon>
        <taxon>Magnoliopsida</taxon>
        <taxon>eudicotyledons</taxon>
        <taxon>Gunneridae</taxon>
        <taxon>Pentapetalae</taxon>
        <taxon>rosids</taxon>
        <taxon>malvids</taxon>
        <taxon>Sapindales</taxon>
        <taxon>Rutaceae</taxon>
        <taxon>Aurantioideae</taxon>
        <taxon>Citrus</taxon>
    </lineage>
</organism>
<feature type="compositionally biased region" description="Basic and acidic residues" evidence="1">
    <location>
        <begin position="30"/>
        <end position="42"/>
    </location>
</feature>
<accession>A0AAP0QFQ7</accession>
<evidence type="ECO:0000313" key="2">
    <source>
        <dbReference type="EMBL" id="KAK9187369.1"/>
    </source>
</evidence>